<dbReference type="PROSITE" id="PS00798">
    <property type="entry name" value="ALDOKETO_REDUCTASE_1"/>
    <property type="match status" value="1"/>
</dbReference>
<keyword evidence="3" id="KW-0560">Oxidoreductase</keyword>
<keyword evidence="2" id="KW-0521">NADP</keyword>
<evidence type="ECO:0000256" key="3">
    <source>
        <dbReference type="ARBA" id="ARBA00023002"/>
    </source>
</evidence>
<evidence type="ECO:0000256" key="6">
    <source>
        <dbReference type="PIRSR" id="PIRSR000097-3"/>
    </source>
</evidence>
<gene>
    <name evidence="8" type="ORF">A361_02455</name>
</gene>
<dbReference type="PROSITE" id="PS00062">
    <property type="entry name" value="ALDOKETO_REDUCTASE_2"/>
    <property type="match status" value="1"/>
</dbReference>
<evidence type="ECO:0000256" key="1">
    <source>
        <dbReference type="ARBA" id="ARBA00007905"/>
    </source>
</evidence>
<dbReference type="Pfam" id="PF00248">
    <property type="entry name" value="Aldo_ket_red"/>
    <property type="match status" value="1"/>
</dbReference>
<dbReference type="STRING" id="1196031.A361_02455"/>
<feature type="domain" description="NADP-dependent oxidoreductase" evidence="7">
    <location>
        <begin position="30"/>
        <end position="264"/>
    </location>
</feature>
<evidence type="ECO:0000256" key="2">
    <source>
        <dbReference type="ARBA" id="ARBA00022857"/>
    </source>
</evidence>
<dbReference type="Proteomes" id="UP000077856">
    <property type="component" value="Chromosome"/>
</dbReference>
<dbReference type="CDD" id="cd19157">
    <property type="entry name" value="AKR_AKR5G1-3"/>
    <property type="match status" value="1"/>
</dbReference>
<dbReference type="Gene3D" id="3.20.20.100">
    <property type="entry name" value="NADP-dependent oxidoreductase domain"/>
    <property type="match status" value="1"/>
</dbReference>
<dbReference type="PRINTS" id="PR00069">
    <property type="entry name" value="ALDKETRDTASE"/>
</dbReference>
<evidence type="ECO:0000259" key="7">
    <source>
        <dbReference type="Pfam" id="PF00248"/>
    </source>
</evidence>
<dbReference type="RefSeq" id="WP_019380063.1">
    <property type="nucleotide sequence ID" value="NZ_CP015506.1"/>
</dbReference>
<name>A0A160M6M1_9BACI</name>
<dbReference type="InterPro" id="IPR044500">
    <property type="entry name" value="AKR5G"/>
</dbReference>
<dbReference type="PANTHER" id="PTHR43827:SF3">
    <property type="entry name" value="NADP-DEPENDENT OXIDOREDUCTASE DOMAIN-CONTAINING PROTEIN"/>
    <property type="match status" value="1"/>
</dbReference>
<dbReference type="InterPro" id="IPR020471">
    <property type="entry name" value="AKR"/>
</dbReference>
<feature type="site" description="Lowers pKa of active site Tyr" evidence="6">
    <location>
        <position position="80"/>
    </location>
</feature>
<accession>A0A160M6M1</accession>
<dbReference type="FunFam" id="3.20.20.100:FF:000015">
    <property type="entry name" value="Oxidoreductase, aldo/keto reductase family"/>
    <property type="match status" value="1"/>
</dbReference>
<reference evidence="8 9" key="1">
    <citation type="submission" date="2016-04" db="EMBL/GenBank/DDBJ databases">
        <title>Complete genome sequence of Bacillus oceanisediminis strain 2691.</title>
        <authorList>
            <person name="Jeong H."/>
            <person name="Kim H.J."/>
            <person name="Lee D.-W."/>
        </authorList>
    </citation>
    <scope>NUCLEOTIDE SEQUENCE [LARGE SCALE GENOMIC DNA]</scope>
    <source>
        <strain evidence="8 9">2691</strain>
    </source>
</reference>
<dbReference type="KEGG" id="bon:A361_02455"/>
<evidence type="ECO:0000256" key="5">
    <source>
        <dbReference type="PIRSR" id="PIRSR000097-2"/>
    </source>
</evidence>
<dbReference type="GO" id="GO:0016616">
    <property type="term" value="F:oxidoreductase activity, acting on the CH-OH group of donors, NAD or NADP as acceptor"/>
    <property type="evidence" value="ECO:0007669"/>
    <property type="project" value="UniProtKB-ARBA"/>
</dbReference>
<comment type="similarity">
    <text evidence="1">Belongs to the aldo/keto reductase family.</text>
</comment>
<dbReference type="InterPro" id="IPR023210">
    <property type="entry name" value="NADP_OxRdtase_dom"/>
</dbReference>
<dbReference type="InterPro" id="IPR018170">
    <property type="entry name" value="Aldo/ket_reductase_CS"/>
</dbReference>
<evidence type="ECO:0000256" key="4">
    <source>
        <dbReference type="PIRSR" id="PIRSR000097-1"/>
    </source>
</evidence>
<organism evidence="8 9">
    <name type="scientific">Cytobacillus oceanisediminis 2691</name>
    <dbReference type="NCBI Taxonomy" id="1196031"/>
    <lineage>
        <taxon>Bacteria</taxon>
        <taxon>Bacillati</taxon>
        <taxon>Bacillota</taxon>
        <taxon>Bacilli</taxon>
        <taxon>Bacillales</taxon>
        <taxon>Bacillaceae</taxon>
        <taxon>Cytobacillus</taxon>
    </lineage>
</organism>
<dbReference type="SUPFAM" id="SSF51430">
    <property type="entry name" value="NAD(P)-linked oxidoreductase"/>
    <property type="match status" value="1"/>
</dbReference>
<dbReference type="PANTHER" id="PTHR43827">
    <property type="entry name" value="2,5-DIKETO-D-GLUCONIC ACID REDUCTASE"/>
    <property type="match status" value="1"/>
</dbReference>
<evidence type="ECO:0000313" key="9">
    <source>
        <dbReference type="Proteomes" id="UP000077856"/>
    </source>
</evidence>
<dbReference type="eggNOG" id="COG0656">
    <property type="taxonomic scope" value="Bacteria"/>
</dbReference>
<dbReference type="EMBL" id="CP015506">
    <property type="protein sequence ID" value="AND38052.1"/>
    <property type="molecule type" value="Genomic_DNA"/>
</dbReference>
<feature type="binding site" evidence="5">
    <location>
        <position position="113"/>
    </location>
    <ligand>
        <name>substrate</name>
    </ligand>
</feature>
<sequence>MNNLSLSSTAALANGVKMPMVGLGVFKVEKEEELITAVKAAIEIGYRSIDTASIYGNEEWVGEAIRQSGINREELFITSKVWNSDQGYEATLKAFNTSLEKMGLEYLDLYLIHWPVEGKYTETWRALEDLYKEGKIKTIGVSNFQIRHLENLLKTAEIKPMINQIELHPKFAQTELRAFAAKHDMHIEAWAPLMQGGLFENEILKELAEKHGKSIAQIVLRWHLQNSIIVIPKSTKPHRIKENADLFDFELSQQDMELIDSLDEHLRVGPDPDNFDF</sequence>
<evidence type="ECO:0000313" key="8">
    <source>
        <dbReference type="EMBL" id="AND38052.1"/>
    </source>
</evidence>
<dbReference type="PROSITE" id="PS00063">
    <property type="entry name" value="ALDOKETO_REDUCTASE_3"/>
    <property type="match status" value="1"/>
</dbReference>
<dbReference type="InterPro" id="IPR036812">
    <property type="entry name" value="NAD(P)_OxRdtase_dom_sf"/>
</dbReference>
<feature type="active site" description="Proton donor" evidence="4">
    <location>
        <position position="55"/>
    </location>
</feature>
<dbReference type="AlphaFoldDB" id="A0A160M6M1"/>
<protein>
    <submittedName>
        <fullName evidence="8">Glyoxal reductase</fullName>
    </submittedName>
</protein>
<dbReference type="PIRSF" id="PIRSF000097">
    <property type="entry name" value="AKR"/>
    <property type="match status" value="1"/>
</dbReference>
<proteinExistence type="inferred from homology"/>